<protein>
    <recommendedName>
        <fullName evidence="4">Zinc finger PMZ-type domain-containing protein</fullName>
    </recommendedName>
</protein>
<dbReference type="PANTHER" id="PTHR31973:SF197">
    <property type="entry name" value="SWIM-TYPE DOMAIN-CONTAINING PROTEIN"/>
    <property type="match status" value="1"/>
</dbReference>
<gene>
    <name evidence="2" type="ORF">Ddye_029567</name>
</gene>
<accession>A0AAD9TEP7</accession>
<evidence type="ECO:0008006" key="4">
    <source>
        <dbReference type="Google" id="ProtNLM"/>
    </source>
</evidence>
<organism evidence="2 3">
    <name type="scientific">Dipteronia dyeriana</name>
    <dbReference type="NCBI Taxonomy" id="168575"/>
    <lineage>
        <taxon>Eukaryota</taxon>
        <taxon>Viridiplantae</taxon>
        <taxon>Streptophyta</taxon>
        <taxon>Embryophyta</taxon>
        <taxon>Tracheophyta</taxon>
        <taxon>Spermatophyta</taxon>
        <taxon>Magnoliopsida</taxon>
        <taxon>eudicotyledons</taxon>
        <taxon>Gunneridae</taxon>
        <taxon>Pentapetalae</taxon>
        <taxon>rosids</taxon>
        <taxon>malvids</taxon>
        <taxon>Sapindales</taxon>
        <taxon>Sapindaceae</taxon>
        <taxon>Hippocastanoideae</taxon>
        <taxon>Acereae</taxon>
        <taxon>Dipteronia</taxon>
    </lineage>
</organism>
<comment type="caution">
    <text evidence="2">The sequence shown here is derived from an EMBL/GenBank/DDBJ whole genome shotgun (WGS) entry which is preliminary data.</text>
</comment>
<dbReference type="PANTHER" id="PTHR31973">
    <property type="entry name" value="POLYPROTEIN, PUTATIVE-RELATED"/>
    <property type="match status" value="1"/>
</dbReference>
<proteinExistence type="predicted"/>
<sequence length="318" mass="36816">MFGTDVVDVGQCDCDHINLITLIHATIEELSGKEEVPNKDFLVWIHLPWRRERVEAEMLNYDGDSEKDDDKDGEDGEGEDRQSNKAQHRQYNKIKTLVDIHECHKIYNNKEAKANWIASKFKNLVMGNPSICVKGISDILREKYNVSVVIRRLYKAKKRALEGYCARHIYVNFRLTYKGDRFKKLFWRASRSFNVFNFKETMDEIGAINPVAKSWLQEIEPKHWSWVLTIIVVGNMEYDLLAPNERYDVKLGEYSWQCGSWQVGGIPYRHALVAISHHCGKAAVKDNVSEYVHRSLTMSAYMQTYRGLVHLIPDKSGG</sequence>
<name>A0AAD9TEP7_9ROSI</name>
<dbReference type="AlphaFoldDB" id="A0AAD9TEP7"/>
<evidence type="ECO:0000313" key="3">
    <source>
        <dbReference type="Proteomes" id="UP001280121"/>
    </source>
</evidence>
<evidence type="ECO:0000313" key="2">
    <source>
        <dbReference type="EMBL" id="KAK2634775.1"/>
    </source>
</evidence>
<dbReference type="EMBL" id="JANJYI010000009">
    <property type="protein sequence ID" value="KAK2634775.1"/>
    <property type="molecule type" value="Genomic_DNA"/>
</dbReference>
<reference evidence="2" key="1">
    <citation type="journal article" date="2023" name="Plant J.">
        <title>Genome sequences and population genomics provide insights into the demographic history, inbreeding, and mutation load of two 'living fossil' tree species of Dipteronia.</title>
        <authorList>
            <person name="Feng Y."/>
            <person name="Comes H.P."/>
            <person name="Chen J."/>
            <person name="Zhu S."/>
            <person name="Lu R."/>
            <person name="Zhang X."/>
            <person name="Li P."/>
            <person name="Qiu J."/>
            <person name="Olsen K.M."/>
            <person name="Qiu Y."/>
        </authorList>
    </citation>
    <scope>NUCLEOTIDE SEQUENCE</scope>
    <source>
        <strain evidence="2">KIB01</strain>
    </source>
</reference>
<feature type="compositionally biased region" description="Acidic residues" evidence="1">
    <location>
        <begin position="63"/>
        <end position="78"/>
    </location>
</feature>
<feature type="region of interest" description="Disordered" evidence="1">
    <location>
        <begin position="60"/>
        <end position="88"/>
    </location>
</feature>
<keyword evidence="3" id="KW-1185">Reference proteome</keyword>
<dbReference type="Proteomes" id="UP001280121">
    <property type="component" value="Unassembled WGS sequence"/>
</dbReference>
<evidence type="ECO:0000256" key="1">
    <source>
        <dbReference type="SAM" id="MobiDB-lite"/>
    </source>
</evidence>